<evidence type="ECO:0000313" key="4">
    <source>
        <dbReference type="Proteomes" id="UP000216789"/>
    </source>
</evidence>
<accession>A0A267WM81</accession>
<organism evidence="3 4">
    <name type="scientific">Bifidobacterium pseudocatenulatum</name>
    <dbReference type="NCBI Taxonomy" id="28026"/>
    <lineage>
        <taxon>Bacteria</taxon>
        <taxon>Bacillati</taxon>
        <taxon>Actinomycetota</taxon>
        <taxon>Actinomycetes</taxon>
        <taxon>Bifidobacteriales</taxon>
        <taxon>Bifidobacteriaceae</taxon>
        <taxon>Bifidobacterium</taxon>
    </lineage>
</organism>
<evidence type="ECO:0000313" key="3">
    <source>
        <dbReference type="EMBL" id="PAC73741.1"/>
    </source>
</evidence>
<evidence type="ECO:0000259" key="2">
    <source>
        <dbReference type="Pfam" id="PF04326"/>
    </source>
</evidence>
<dbReference type="AlphaFoldDB" id="A0A267WM81"/>
<dbReference type="EMBL" id="MNLB01000002">
    <property type="protein sequence ID" value="PAC73741.1"/>
    <property type="molecule type" value="Genomic_DNA"/>
</dbReference>
<dbReference type="Proteomes" id="UP000216789">
    <property type="component" value="Unassembled WGS sequence"/>
</dbReference>
<dbReference type="InterPro" id="IPR038461">
    <property type="entry name" value="Schlafen_AlbA_2_dom_sf"/>
</dbReference>
<sequence>MDNDDYTAKMTELIELLRVIGNDTQQCEVKECKRRISSTITETLSAFSNGNGGYIILGLSEKAGFTPVEGFDARAMQEALSQACEKLTPVVRPVIVTCPFEGANLVFAVIDEMLPREKPCFVSSVGPHGGSYIRTGDGDRKMTSYEVDRLLDEQRQPEHDIAVVPEATLDDLNPTLVHALLECERDRHPHVFAERSDMDMMLDLRILRRIPTGHPADDTVKHAVKHAADCDPAGTASREDDTDIGADTDTDEETRIASVPRPTLAGLLAVGRYPQKFFPRLNVTIAVYPGTSRDDVFTGDARLVASETITGPIPIMIDDAVASLMAWTSGPGGADSGAQPSQSPQPPMYPQLVLREAIANALTHRDYSPDALGTPVHVDVFTDRIEVSNLGGLFGAVSKQRLTHEASTSTRNAFLFSLLRSTLYPDGGTVLRDDGTGYLRIGAALRNEAREPVRIDNSLDRFRVTIPGPVATGRSGVNARRGTRPAPGCGAGR</sequence>
<comment type="caution">
    <text evidence="3">The sequence shown here is derived from an EMBL/GenBank/DDBJ whole genome shotgun (WGS) entry which is preliminary data.</text>
</comment>
<reference evidence="3 4" key="1">
    <citation type="journal article" date="2017" name="ISME J.">
        <title>Unveiling bifidobacterial biogeography across the mammalian branch of the tree of life.</title>
        <authorList>
            <person name="Milani C."/>
            <person name="Mangifesta M."/>
            <person name="Mancabelli L."/>
            <person name="Lugli G.A."/>
            <person name="James K."/>
            <person name="Duranti S."/>
            <person name="Turroni F."/>
            <person name="Ferrario C."/>
            <person name="Ossiprandi M.C."/>
            <person name="van Sinderen D."/>
            <person name="Ventura M."/>
        </authorList>
    </citation>
    <scope>NUCLEOTIDE SEQUENCE [LARGE SCALE GENOMIC DNA]</scope>
    <source>
        <strain evidence="3 4">1E</strain>
    </source>
</reference>
<dbReference type="Pfam" id="PF13749">
    <property type="entry name" value="HATPase_c_4"/>
    <property type="match status" value="1"/>
</dbReference>
<evidence type="ECO:0000256" key="1">
    <source>
        <dbReference type="SAM" id="MobiDB-lite"/>
    </source>
</evidence>
<dbReference type="RefSeq" id="WP_095279294.1">
    <property type="nucleotide sequence ID" value="NZ_MNLB01000002.1"/>
</dbReference>
<proteinExistence type="predicted"/>
<dbReference type="Gene3D" id="3.30.950.30">
    <property type="entry name" value="Schlafen, AAA domain"/>
    <property type="match status" value="1"/>
</dbReference>
<dbReference type="InterPro" id="IPR007421">
    <property type="entry name" value="Schlafen_AlbA_2_dom"/>
</dbReference>
<dbReference type="InterPro" id="IPR038475">
    <property type="entry name" value="RecG_C_sf"/>
</dbReference>
<dbReference type="PANTHER" id="PTHR30595:SF6">
    <property type="entry name" value="SCHLAFEN ALBA-2 DOMAIN-CONTAINING PROTEIN"/>
    <property type="match status" value="1"/>
</dbReference>
<feature type="domain" description="Schlafen AlbA-2" evidence="2">
    <location>
        <begin position="24"/>
        <end position="143"/>
    </location>
</feature>
<dbReference type="Pfam" id="PF04326">
    <property type="entry name" value="SLFN_AlbA_2"/>
    <property type="match status" value="1"/>
</dbReference>
<dbReference type="Gene3D" id="3.30.565.60">
    <property type="match status" value="1"/>
</dbReference>
<dbReference type="PANTHER" id="PTHR30595">
    <property type="entry name" value="GLPR-RELATED TRANSCRIPTIONAL REPRESSOR"/>
    <property type="match status" value="1"/>
</dbReference>
<feature type="region of interest" description="Disordered" evidence="1">
    <location>
        <begin position="230"/>
        <end position="255"/>
    </location>
</feature>
<name>A0A267WM81_BIFPS</name>
<gene>
    <name evidence="3" type="ORF">BPS1E_0362</name>
</gene>
<protein>
    <submittedName>
        <fullName evidence="3">Dihydroorotate dehydrogenase</fullName>
    </submittedName>
</protein>
<feature type="compositionally biased region" description="Acidic residues" evidence="1">
    <location>
        <begin position="240"/>
        <end position="252"/>
    </location>
</feature>
<feature type="region of interest" description="Disordered" evidence="1">
    <location>
        <begin position="473"/>
        <end position="493"/>
    </location>
</feature>